<dbReference type="AlphaFoldDB" id="A0AAW2DSU8"/>
<organism evidence="2 3">
    <name type="scientific">Lithocarpus litseifolius</name>
    <dbReference type="NCBI Taxonomy" id="425828"/>
    <lineage>
        <taxon>Eukaryota</taxon>
        <taxon>Viridiplantae</taxon>
        <taxon>Streptophyta</taxon>
        <taxon>Embryophyta</taxon>
        <taxon>Tracheophyta</taxon>
        <taxon>Spermatophyta</taxon>
        <taxon>Magnoliopsida</taxon>
        <taxon>eudicotyledons</taxon>
        <taxon>Gunneridae</taxon>
        <taxon>Pentapetalae</taxon>
        <taxon>rosids</taxon>
        <taxon>fabids</taxon>
        <taxon>Fagales</taxon>
        <taxon>Fagaceae</taxon>
        <taxon>Lithocarpus</taxon>
    </lineage>
</organism>
<evidence type="ECO:0000313" key="2">
    <source>
        <dbReference type="EMBL" id="KAL0011796.1"/>
    </source>
</evidence>
<sequence>MVDSLINREGGGWDKNLVCSVFLPYDAEAILSIPISLSFPEDVLSWAWTQHGRYTVSSGYKVACRWLMEQRGKAEGGETSNPKKWSEFWKVIWSLNCPSKVKQFMWRACKNILPTNHCLKLKRIPMEDVCGVCGKLESSGHALWDCEMAEAVWRESQLALPKFRRPVRDFIEVVWKIWEDGREISWETFATTAWCIWKNRNATKFEGRSKAGRTIATEAKMSVEECSLLTTARTHTRPASLGRWTPPREGWYKVNVDGAVFKEASSCGVGVVIRNAQGQLMGAMSKKLDLPLGALEVEAKAFEEGLLLAGDLGLKQVILERDAQVVTNALLGKGPPPTSIQMIIVGAKQWGLKVQEWTVNHVSRTGNLAAHIMARNAKLINDCVVWVEDTPPLIQCQVHRDVILLNESSINGRDTIGLIARTESIGNELDKVIKHNSLHRPPLGWKDTGMFWFVEPELNRGSLLATNPPWRIIFPFAVWNIWKSRNRFVFSNKSRNPKLAGEILNQAMEFIHCVATSRALVQKVMRRICWEKPPEGWLKLNTDGSVEGGNGLACCGGVIRDAVGQWVRGFSRRIGITNAFAAELWGLREGLMLCRSLNLSALVIELDAESIVNVLNNPSYANSFISPILDDCKVLISHMPQIQIKHCFRQANRRADRLARKSFSQLSEYD</sequence>
<dbReference type="CDD" id="cd06222">
    <property type="entry name" value="RNase_H_like"/>
    <property type="match status" value="2"/>
</dbReference>
<dbReference type="PANTHER" id="PTHR47723">
    <property type="entry name" value="OS05G0353850 PROTEIN"/>
    <property type="match status" value="1"/>
</dbReference>
<dbReference type="InterPro" id="IPR053151">
    <property type="entry name" value="RNase_H-like"/>
</dbReference>
<dbReference type="Gene3D" id="3.30.420.10">
    <property type="entry name" value="Ribonuclease H-like superfamily/Ribonuclease H"/>
    <property type="match status" value="2"/>
</dbReference>
<name>A0AAW2DSU8_9ROSI</name>
<dbReference type="InterPro" id="IPR026960">
    <property type="entry name" value="RVT-Znf"/>
</dbReference>
<feature type="domain" description="RNase H type-1" evidence="1">
    <location>
        <begin position="534"/>
        <end position="664"/>
    </location>
</feature>
<evidence type="ECO:0000259" key="1">
    <source>
        <dbReference type="PROSITE" id="PS50879"/>
    </source>
</evidence>
<gene>
    <name evidence="2" type="ORF">SO802_006904</name>
</gene>
<dbReference type="Pfam" id="PF13456">
    <property type="entry name" value="RVT_3"/>
    <property type="match status" value="2"/>
</dbReference>
<dbReference type="GO" id="GO:0003676">
    <property type="term" value="F:nucleic acid binding"/>
    <property type="evidence" value="ECO:0007669"/>
    <property type="project" value="InterPro"/>
</dbReference>
<dbReference type="InterPro" id="IPR044730">
    <property type="entry name" value="RNase_H-like_dom_plant"/>
</dbReference>
<comment type="caution">
    <text evidence="2">The sequence shown here is derived from an EMBL/GenBank/DDBJ whole genome shotgun (WGS) entry which is preliminary data.</text>
</comment>
<dbReference type="InterPro" id="IPR012337">
    <property type="entry name" value="RNaseH-like_sf"/>
</dbReference>
<accession>A0AAW2DSU8</accession>
<dbReference type="Proteomes" id="UP001459277">
    <property type="component" value="Unassembled WGS sequence"/>
</dbReference>
<protein>
    <recommendedName>
        <fullName evidence="1">RNase H type-1 domain-containing protein</fullName>
    </recommendedName>
</protein>
<dbReference type="SUPFAM" id="SSF53098">
    <property type="entry name" value="Ribonuclease H-like"/>
    <property type="match status" value="2"/>
</dbReference>
<dbReference type="InterPro" id="IPR002156">
    <property type="entry name" value="RNaseH_domain"/>
</dbReference>
<dbReference type="GO" id="GO:0004523">
    <property type="term" value="F:RNA-DNA hybrid ribonuclease activity"/>
    <property type="evidence" value="ECO:0007669"/>
    <property type="project" value="InterPro"/>
</dbReference>
<dbReference type="EMBL" id="JAZDWU010000002">
    <property type="protein sequence ID" value="KAL0011796.1"/>
    <property type="molecule type" value="Genomic_DNA"/>
</dbReference>
<evidence type="ECO:0000313" key="3">
    <source>
        <dbReference type="Proteomes" id="UP001459277"/>
    </source>
</evidence>
<proteinExistence type="predicted"/>
<dbReference type="PANTHER" id="PTHR47723:SF19">
    <property type="entry name" value="POLYNUCLEOTIDYL TRANSFERASE, RIBONUCLEASE H-LIKE SUPERFAMILY PROTEIN"/>
    <property type="match status" value="1"/>
</dbReference>
<reference evidence="2 3" key="1">
    <citation type="submission" date="2024-01" db="EMBL/GenBank/DDBJ databases">
        <title>A telomere-to-telomere, gap-free genome of sweet tea (Lithocarpus litseifolius).</title>
        <authorList>
            <person name="Zhou J."/>
        </authorList>
    </citation>
    <scope>NUCLEOTIDE SEQUENCE [LARGE SCALE GENOMIC DNA]</scope>
    <source>
        <strain evidence="2">Zhou-2022a</strain>
        <tissue evidence="2">Leaf</tissue>
    </source>
</reference>
<keyword evidence="3" id="KW-1185">Reference proteome</keyword>
<dbReference type="InterPro" id="IPR036397">
    <property type="entry name" value="RNaseH_sf"/>
</dbReference>
<dbReference type="PROSITE" id="PS50879">
    <property type="entry name" value="RNASE_H_1"/>
    <property type="match status" value="1"/>
</dbReference>
<dbReference type="Pfam" id="PF13966">
    <property type="entry name" value="zf-RVT"/>
    <property type="match status" value="1"/>
</dbReference>